<proteinExistence type="predicted"/>
<name>A0ACC0CLS1_9PEZI</name>
<sequence>MHHAILRLSLSCLSLVSRLPAVACCLDPPRSMYDTCPSAIGSIIAKFIVDILSIPIETSNILRCKTLEIQHVQVYSCDMPLSDRS</sequence>
<evidence type="ECO:0000313" key="2">
    <source>
        <dbReference type="Proteomes" id="UP001497680"/>
    </source>
</evidence>
<dbReference type="Proteomes" id="UP001497680">
    <property type="component" value="Unassembled WGS sequence"/>
</dbReference>
<comment type="caution">
    <text evidence="1">The sequence shown here is derived from an EMBL/GenBank/DDBJ whole genome shotgun (WGS) entry which is preliminary data.</text>
</comment>
<gene>
    <name evidence="1" type="ORF">F4821DRAFT_249570</name>
</gene>
<accession>A0ACC0CLS1</accession>
<evidence type="ECO:0000313" key="1">
    <source>
        <dbReference type="EMBL" id="KAI6081296.1"/>
    </source>
</evidence>
<keyword evidence="2" id="KW-1185">Reference proteome</keyword>
<dbReference type="EMBL" id="MU394400">
    <property type="protein sequence ID" value="KAI6081296.1"/>
    <property type="molecule type" value="Genomic_DNA"/>
</dbReference>
<reference evidence="1 2" key="1">
    <citation type="journal article" date="2022" name="New Phytol.">
        <title>Ecological generalism drives hyperdiversity of secondary metabolite gene clusters in xylarialean endophytes.</title>
        <authorList>
            <person name="Franco M.E.E."/>
            <person name="Wisecaver J.H."/>
            <person name="Arnold A.E."/>
            <person name="Ju Y.M."/>
            <person name="Slot J.C."/>
            <person name="Ahrendt S."/>
            <person name="Moore L.P."/>
            <person name="Eastman K.E."/>
            <person name="Scott K."/>
            <person name="Konkel Z."/>
            <person name="Mondo S.J."/>
            <person name="Kuo A."/>
            <person name="Hayes R.D."/>
            <person name="Haridas S."/>
            <person name="Andreopoulos B."/>
            <person name="Riley R."/>
            <person name="LaButti K."/>
            <person name="Pangilinan J."/>
            <person name="Lipzen A."/>
            <person name="Amirebrahimi M."/>
            <person name="Yan J."/>
            <person name="Adam C."/>
            <person name="Keymanesh K."/>
            <person name="Ng V."/>
            <person name="Louie K."/>
            <person name="Northen T."/>
            <person name="Drula E."/>
            <person name="Henrissat B."/>
            <person name="Hsieh H.M."/>
            <person name="Youens-Clark K."/>
            <person name="Lutzoni F."/>
            <person name="Miadlikowska J."/>
            <person name="Eastwood D.C."/>
            <person name="Hamelin R.C."/>
            <person name="Grigoriev I.V."/>
            <person name="U'Ren J.M."/>
        </authorList>
    </citation>
    <scope>NUCLEOTIDE SEQUENCE [LARGE SCALE GENOMIC DNA]</scope>
    <source>
        <strain evidence="1 2">ER1909</strain>
    </source>
</reference>
<protein>
    <submittedName>
        <fullName evidence="1">Uncharacterized protein</fullName>
    </submittedName>
</protein>
<organism evidence="1 2">
    <name type="scientific">Hypoxylon rubiginosum</name>
    <dbReference type="NCBI Taxonomy" id="110542"/>
    <lineage>
        <taxon>Eukaryota</taxon>
        <taxon>Fungi</taxon>
        <taxon>Dikarya</taxon>
        <taxon>Ascomycota</taxon>
        <taxon>Pezizomycotina</taxon>
        <taxon>Sordariomycetes</taxon>
        <taxon>Xylariomycetidae</taxon>
        <taxon>Xylariales</taxon>
        <taxon>Hypoxylaceae</taxon>
        <taxon>Hypoxylon</taxon>
    </lineage>
</organism>